<evidence type="ECO:0000313" key="2">
    <source>
        <dbReference type="Proteomes" id="UP001195483"/>
    </source>
</evidence>
<comment type="caution">
    <text evidence="1">The sequence shown here is derived from an EMBL/GenBank/DDBJ whole genome shotgun (WGS) entry which is preliminary data.</text>
</comment>
<gene>
    <name evidence="1" type="ORF">CHS0354_028685</name>
</gene>
<reference evidence="1" key="2">
    <citation type="journal article" date="2021" name="Genome Biol. Evol.">
        <title>Developing a high-quality reference genome for a parasitic bivalve with doubly uniparental inheritance (Bivalvia: Unionida).</title>
        <authorList>
            <person name="Smith C.H."/>
        </authorList>
    </citation>
    <scope>NUCLEOTIDE SEQUENCE</scope>
    <source>
        <strain evidence="1">CHS0354</strain>
        <tissue evidence="1">Mantle</tissue>
    </source>
</reference>
<organism evidence="1 2">
    <name type="scientific">Potamilus streckersoni</name>
    <dbReference type="NCBI Taxonomy" id="2493646"/>
    <lineage>
        <taxon>Eukaryota</taxon>
        <taxon>Metazoa</taxon>
        <taxon>Spiralia</taxon>
        <taxon>Lophotrochozoa</taxon>
        <taxon>Mollusca</taxon>
        <taxon>Bivalvia</taxon>
        <taxon>Autobranchia</taxon>
        <taxon>Heteroconchia</taxon>
        <taxon>Palaeoheterodonta</taxon>
        <taxon>Unionida</taxon>
        <taxon>Unionoidea</taxon>
        <taxon>Unionidae</taxon>
        <taxon>Ambleminae</taxon>
        <taxon>Lampsilini</taxon>
        <taxon>Potamilus</taxon>
    </lineage>
</organism>
<keyword evidence="2" id="KW-1185">Reference proteome</keyword>
<accession>A0AAE0SWF7</accession>
<reference evidence="1" key="3">
    <citation type="submission" date="2023-05" db="EMBL/GenBank/DDBJ databases">
        <authorList>
            <person name="Smith C.H."/>
        </authorList>
    </citation>
    <scope>NUCLEOTIDE SEQUENCE</scope>
    <source>
        <strain evidence="1">CHS0354</strain>
        <tissue evidence="1">Mantle</tissue>
    </source>
</reference>
<dbReference type="AlphaFoldDB" id="A0AAE0SWF7"/>
<sequence length="115" mass="12768">MNKEYDAAINQGGYHLPTLWAKLILFETTDNTLKKEIVMHDPVISVSECNSGCKNTLVAHGCTCPGTPSAIIVNADTVACSIQPLNFTYDPNTKTYDLYFFNNTIDIDQECMVRS</sequence>
<protein>
    <submittedName>
        <fullName evidence="1">Uncharacterized protein</fullName>
    </submittedName>
</protein>
<dbReference type="EMBL" id="JAEAOA010001716">
    <property type="protein sequence ID" value="KAK3599319.1"/>
    <property type="molecule type" value="Genomic_DNA"/>
</dbReference>
<reference evidence="1" key="1">
    <citation type="journal article" date="2021" name="Genome Biol. Evol.">
        <title>A High-Quality Reference Genome for a Parasitic Bivalve with Doubly Uniparental Inheritance (Bivalvia: Unionida).</title>
        <authorList>
            <person name="Smith C.H."/>
        </authorList>
    </citation>
    <scope>NUCLEOTIDE SEQUENCE</scope>
    <source>
        <strain evidence="1">CHS0354</strain>
    </source>
</reference>
<name>A0AAE0SWF7_9BIVA</name>
<proteinExistence type="predicted"/>
<dbReference type="Proteomes" id="UP001195483">
    <property type="component" value="Unassembled WGS sequence"/>
</dbReference>
<evidence type="ECO:0000313" key="1">
    <source>
        <dbReference type="EMBL" id="KAK3599319.1"/>
    </source>
</evidence>